<dbReference type="SUPFAM" id="SSF52540">
    <property type="entry name" value="P-loop containing nucleoside triphosphate hydrolases"/>
    <property type="match status" value="1"/>
</dbReference>
<keyword evidence="1" id="KW-0813">Transport</keyword>
<evidence type="ECO:0000313" key="9">
    <source>
        <dbReference type="EMBL" id="PVH29423.1"/>
    </source>
</evidence>
<proteinExistence type="predicted"/>
<dbReference type="EMBL" id="QDKM01000002">
    <property type="protein sequence ID" value="PVH29423.1"/>
    <property type="molecule type" value="Genomic_DNA"/>
</dbReference>
<dbReference type="GO" id="GO:0005524">
    <property type="term" value="F:ATP binding"/>
    <property type="evidence" value="ECO:0007669"/>
    <property type="project" value="UniProtKB-KW"/>
</dbReference>
<evidence type="ECO:0000256" key="4">
    <source>
        <dbReference type="ARBA" id="ARBA00022741"/>
    </source>
</evidence>
<evidence type="ECO:0000256" key="3">
    <source>
        <dbReference type="ARBA" id="ARBA00022519"/>
    </source>
</evidence>
<reference evidence="9 10" key="1">
    <citation type="submission" date="2018-04" db="EMBL/GenBank/DDBJ databases">
        <title>Pararhodobacter oceanense sp. nov., isolated from marine intertidal sediment.</title>
        <authorList>
            <person name="Wang X.-L."/>
            <person name="Du Z.-J."/>
        </authorList>
    </citation>
    <scope>NUCLEOTIDE SEQUENCE [LARGE SCALE GENOMIC DNA]</scope>
    <source>
        <strain evidence="9 10">AM505</strain>
    </source>
</reference>
<accession>A0A2T8HVD1</accession>
<dbReference type="PROSITE" id="PS50893">
    <property type="entry name" value="ABC_TRANSPORTER_2"/>
    <property type="match status" value="1"/>
</dbReference>
<dbReference type="InterPro" id="IPR003439">
    <property type="entry name" value="ABC_transporter-like_ATP-bd"/>
</dbReference>
<gene>
    <name evidence="9" type="ORF">DDE20_04605</name>
</gene>
<keyword evidence="7" id="KW-0472">Membrane</keyword>
<dbReference type="AlphaFoldDB" id="A0A2T8HVD1"/>
<dbReference type="InterPro" id="IPR003593">
    <property type="entry name" value="AAA+_ATPase"/>
</dbReference>
<dbReference type="PANTHER" id="PTHR42781">
    <property type="entry name" value="SPERMIDINE/PUTRESCINE IMPORT ATP-BINDING PROTEIN POTA"/>
    <property type="match status" value="1"/>
</dbReference>
<evidence type="ECO:0000256" key="2">
    <source>
        <dbReference type="ARBA" id="ARBA00022475"/>
    </source>
</evidence>
<protein>
    <submittedName>
        <fullName evidence="9">Thiamine ABC transporter ATP-binding protein</fullName>
    </submittedName>
</protein>
<evidence type="ECO:0000256" key="6">
    <source>
        <dbReference type="ARBA" id="ARBA00022967"/>
    </source>
</evidence>
<dbReference type="InterPro" id="IPR050093">
    <property type="entry name" value="ABC_SmlMolc_Importer"/>
</dbReference>
<dbReference type="Proteomes" id="UP000245911">
    <property type="component" value="Unassembled WGS sequence"/>
</dbReference>
<organism evidence="9 10">
    <name type="scientific">Pararhodobacter oceanensis</name>
    <dbReference type="NCBI Taxonomy" id="2172121"/>
    <lineage>
        <taxon>Bacteria</taxon>
        <taxon>Pseudomonadati</taxon>
        <taxon>Pseudomonadota</taxon>
        <taxon>Alphaproteobacteria</taxon>
        <taxon>Rhodobacterales</taxon>
        <taxon>Paracoccaceae</taxon>
        <taxon>Pararhodobacter</taxon>
    </lineage>
</organism>
<comment type="caution">
    <text evidence="9">The sequence shown here is derived from an EMBL/GenBank/DDBJ whole genome shotgun (WGS) entry which is preliminary data.</text>
</comment>
<dbReference type="Gene3D" id="3.40.50.300">
    <property type="entry name" value="P-loop containing nucleotide triphosphate hydrolases"/>
    <property type="match status" value="1"/>
</dbReference>
<keyword evidence="10" id="KW-1185">Reference proteome</keyword>
<evidence type="ECO:0000256" key="1">
    <source>
        <dbReference type="ARBA" id="ARBA00022448"/>
    </source>
</evidence>
<evidence type="ECO:0000259" key="8">
    <source>
        <dbReference type="PROSITE" id="PS50893"/>
    </source>
</evidence>
<dbReference type="PANTHER" id="PTHR42781:SF1">
    <property type="entry name" value="THIAMINE IMPORT ATP-BINDING PROTEIN THIQ"/>
    <property type="match status" value="1"/>
</dbReference>
<evidence type="ECO:0000256" key="7">
    <source>
        <dbReference type="ARBA" id="ARBA00023136"/>
    </source>
</evidence>
<keyword evidence="5 9" id="KW-0067">ATP-binding</keyword>
<feature type="domain" description="ABC transporter" evidence="8">
    <location>
        <begin position="2"/>
        <end position="230"/>
    </location>
</feature>
<sequence>MLTLDEVTITQDDFTLRADFRINAGARVAIIGPSGAGKSTLVGAIAGFVPLAQGRVLWEGARIDTLPPAKRPLSILFQDNNLLPHLTVFDNVALGVNPNLRLSAPQRASVLHALEQVGLEGFETRKPAQLSGGQISRTALARVLLRARPLIVLDEPFAALGPALKAEMLDLVEGIAAQNRATVLMITHDPEDARRLCPETIVVARGETQGPTPTDVLLADPPPDLAEYLGHS</sequence>
<dbReference type="GO" id="GO:0016887">
    <property type="term" value="F:ATP hydrolysis activity"/>
    <property type="evidence" value="ECO:0007669"/>
    <property type="project" value="InterPro"/>
</dbReference>
<name>A0A2T8HVD1_9RHOB</name>
<keyword evidence="4" id="KW-0547">Nucleotide-binding</keyword>
<evidence type="ECO:0000256" key="5">
    <source>
        <dbReference type="ARBA" id="ARBA00022840"/>
    </source>
</evidence>
<dbReference type="SMART" id="SM00382">
    <property type="entry name" value="AAA"/>
    <property type="match status" value="1"/>
</dbReference>
<evidence type="ECO:0000313" key="10">
    <source>
        <dbReference type="Proteomes" id="UP000245911"/>
    </source>
</evidence>
<dbReference type="RefSeq" id="WP_116557306.1">
    <property type="nucleotide sequence ID" value="NZ_QDKM01000002.1"/>
</dbReference>
<keyword evidence="2" id="KW-1003">Cell membrane</keyword>
<dbReference type="InterPro" id="IPR027417">
    <property type="entry name" value="P-loop_NTPase"/>
</dbReference>
<keyword evidence="3" id="KW-0997">Cell inner membrane</keyword>
<dbReference type="Pfam" id="PF00005">
    <property type="entry name" value="ABC_tran"/>
    <property type="match status" value="1"/>
</dbReference>
<dbReference type="OrthoDB" id="9802264at2"/>
<keyword evidence="6" id="KW-1278">Translocase</keyword>